<accession>A0AAD1S7K1</accession>
<dbReference type="InterPro" id="IPR015915">
    <property type="entry name" value="Kelch-typ_b-propeller"/>
</dbReference>
<dbReference type="SUPFAM" id="SSF50965">
    <property type="entry name" value="Galactose oxidase, central domain"/>
    <property type="match status" value="1"/>
</dbReference>
<evidence type="ECO:0000256" key="2">
    <source>
        <dbReference type="ARBA" id="ARBA00022737"/>
    </source>
</evidence>
<sequence>MSLASGHWVQSNIGGNPPKPRYGHALTIAGNVAFIFGGCAISSIPDGEPVYLNDFHMLTITPNDSTWEEIPQSGHIPSPREGHDICVVKRQIYLFGGRSEQNADECLPGTYLFDIGTLTWELLKTSGAAPKTLNHSVAVVGENVFVFGGICHGRVVDDLFLFNTVSENWVPVKTSGCVPEARMGHRFVAVGEHIYMFGGCTGDSVYCNDTFMLDTASLVWKQCEVKGEKPSGRMYPTFTAHHDKDIYLFGGIQESDHGAKILKADIMKLSLAKMKWKVPLYFGIPPSCRYKHTAFVLHSQLFIFGGTNEETDFNDVMGMRLINPSDRQPIMKDILLECGIQGVSNGYTPTKIPKVKYNLTIPQPPSISFPAFISDIQDHSFTSIRKQAMEKITSAFALLDSEFEKFDLEKAKLAHAQTAFQQEKEEFNRQYKAQQQELQDMLEKHKAQNEAWLKARADENDKERKEICKLREDIFMEQKNLKEERQIVEKRNQQLITIMQQFKGM</sequence>
<dbReference type="Gene3D" id="2.120.10.80">
    <property type="entry name" value="Kelch-type beta propeller"/>
    <property type="match status" value="2"/>
</dbReference>
<keyword evidence="1" id="KW-0880">Kelch repeat</keyword>
<name>A0AAD1S7K1_PELCU</name>
<gene>
    <name evidence="4" type="ORF">PECUL_23A061934</name>
</gene>
<dbReference type="AlphaFoldDB" id="A0AAD1S7K1"/>
<feature type="coiled-coil region" evidence="3">
    <location>
        <begin position="417"/>
        <end position="455"/>
    </location>
</feature>
<keyword evidence="5" id="KW-1185">Reference proteome</keyword>
<evidence type="ECO:0000313" key="4">
    <source>
        <dbReference type="EMBL" id="CAH2294343.1"/>
    </source>
</evidence>
<dbReference type="Pfam" id="PF24681">
    <property type="entry name" value="Kelch_KLHDC2_KLHL20_DRC7"/>
    <property type="match status" value="1"/>
</dbReference>
<keyword evidence="3" id="KW-0175">Coiled coil</keyword>
<evidence type="ECO:0000256" key="3">
    <source>
        <dbReference type="SAM" id="Coils"/>
    </source>
</evidence>
<organism evidence="4 5">
    <name type="scientific">Pelobates cultripes</name>
    <name type="common">Western spadefoot toad</name>
    <dbReference type="NCBI Taxonomy" id="61616"/>
    <lineage>
        <taxon>Eukaryota</taxon>
        <taxon>Metazoa</taxon>
        <taxon>Chordata</taxon>
        <taxon>Craniata</taxon>
        <taxon>Vertebrata</taxon>
        <taxon>Euteleostomi</taxon>
        <taxon>Amphibia</taxon>
        <taxon>Batrachia</taxon>
        <taxon>Anura</taxon>
        <taxon>Pelobatoidea</taxon>
        <taxon>Pelobatidae</taxon>
        <taxon>Pelobates</taxon>
    </lineage>
</organism>
<proteinExistence type="predicted"/>
<evidence type="ECO:0000256" key="1">
    <source>
        <dbReference type="ARBA" id="ARBA00022441"/>
    </source>
</evidence>
<dbReference type="Proteomes" id="UP001295444">
    <property type="component" value="Chromosome 05"/>
</dbReference>
<dbReference type="PANTHER" id="PTHR46093:SF17">
    <property type="entry name" value="ZMP:0000001301"/>
    <property type="match status" value="1"/>
</dbReference>
<dbReference type="SUPFAM" id="SSF117281">
    <property type="entry name" value="Kelch motif"/>
    <property type="match status" value="1"/>
</dbReference>
<dbReference type="InterPro" id="IPR011043">
    <property type="entry name" value="Gal_Oxase/kelch_b-propeller"/>
</dbReference>
<evidence type="ECO:0000313" key="5">
    <source>
        <dbReference type="Proteomes" id="UP001295444"/>
    </source>
</evidence>
<dbReference type="EMBL" id="OW240916">
    <property type="protein sequence ID" value="CAH2294343.1"/>
    <property type="molecule type" value="Genomic_DNA"/>
</dbReference>
<dbReference type="PANTHER" id="PTHR46093">
    <property type="entry name" value="ACYL-COA-BINDING DOMAIN-CONTAINING PROTEIN 5"/>
    <property type="match status" value="1"/>
</dbReference>
<keyword evidence="2" id="KW-0677">Repeat</keyword>
<protein>
    <submittedName>
        <fullName evidence="4">Acyl- -binding domain-containing 6-like</fullName>
    </submittedName>
</protein>
<reference evidence="4" key="1">
    <citation type="submission" date="2022-03" db="EMBL/GenBank/DDBJ databases">
        <authorList>
            <person name="Alioto T."/>
            <person name="Alioto T."/>
            <person name="Gomez Garrido J."/>
        </authorList>
    </citation>
    <scope>NUCLEOTIDE SEQUENCE</scope>
</reference>